<organism evidence="3 4">
    <name type="scientific">Coptis chinensis</name>
    <dbReference type="NCBI Taxonomy" id="261450"/>
    <lineage>
        <taxon>Eukaryota</taxon>
        <taxon>Viridiplantae</taxon>
        <taxon>Streptophyta</taxon>
        <taxon>Embryophyta</taxon>
        <taxon>Tracheophyta</taxon>
        <taxon>Spermatophyta</taxon>
        <taxon>Magnoliopsida</taxon>
        <taxon>Ranunculales</taxon>
        <taxon>Ranunculaceae</taxon>
        <taxon>Coptidoideae</taxon>
        <taxon>Coptis</taxon>
    </lineage>
</organism>
<sequence length="153" mass="17684">MIRQLLVWFGCLYVHISCDWFASNLIAIDEDNYVQAAKIRDSLRFLQEDSKASVLAANACFYNCFRKGDLTGMQALWAKRDNVCCVHRGWCVNEIKYNVRTPAVPRWINYKKDMATRQVVMRAKYKTSVKDPGVQGVLIIMEDKFSFTLDDPT</sequence>
<proteinExistence type="predicted"/>
<dbReference type="EMBL" id="JADFTS010000003">
    <property type="protein sequence ID" value="KAF9616585.1"/>
    <property type="molecule type" value="Genomic_DNA"/>
</dbReference>
<dbReference type="PANTHER" id="PTHR34957:SF1">
    <property type="entry name" value="NUCLEAR TRANSPORT FACTOR 2 (NTF2) FAMILY PROTEIN"/>
    <property type="match status" value="1"/>
</dbReference>
<dbReference type="Proteomes" id="UP000631114">
    <property type="component" value="Unassembled WGS sequence"/>
</dbReference>
<protein>
    <recommendedName>
        <fullName evidence="2">SnoaL-like domain-containing protein</fullName>
    </recommendedName>
</protein>
<evidence type="ECO:0000259" key="2">
    <source>
        <dbReference type="Pfam" id="PF13474"/>
    </source>
</evidence>
<dbReference type="Gene3D" id="3.10.450.50">
    <property type="match status" value="1"/>
</dbReference>
<feature type="chain" id="PRO_5032615855" description="SnoaL-like domain-containing protein" evidence="1">
    <location>
        <begin position="19"/>
        <end position="153"/>
    </location>
</feature>
<evidence type="ECO:0000313" key="3">
    <source>
        <dbReference type="EMBL" id="KAF9616585.1"/>
    </source>
</evidence>
<dbReference type="InterPro" id="IPR037401">
    <property type="entry name" value="SnoaL-like"/>
</dbReference>
<evidence type="ECO:0000256" key="1">
    <source>
        <dbReference type="SAM" id="SignalP"/>
    </source>
</evidence>
<comment type="caution">
    <text evidence="3">The sequence shown here is derived from an EMBL/GenBank/DDBJ whole genome shotgun (WGS) entry which is preliminary data.</text>
</comment>
<dbReference type="InterPro" id="IPR032710">
    <property type="entry name" value="NTF2-like_dom_sf"/>
</dbReference>
<keyword evidence="1" id="KW-0732">Signal</keyword>
<accession>A0A835M2G8</accession>
<dbReference type="Pfam" id="PF13474">
    <property type="entry name" value="SnoaL_3"/>
    <property type="match status" value="1"/>
</dbReference>
<gene>
    <name evidence="3" type="ORF">IFM89_030352</name>
</gene>
<dbReference type="OrthoDB" id="2335338at2759"/>
<name>A0A835M2G8_9MAGN</name>
<feature type="signal peptide" evidence="1">
    <location>
        <begin position="1"/>
        <end position="18"/>
    </location>
</feature>
<reference evidence="3 4" key="1">
    <citation type="submission" date="2020-10" db="EMBL/GenBank/DDBJ databases">
        <title>The Coptis chinensis genome and diversification of protoberbering-type alkaloids.</title>
        <authorList>
            <person name="Wang B."/>
            <person name="Shu S."/>
            <person name="Song C."/>
            <person name="Liu Y."/>
        </authorList>
    </citation>
    <scope>NUCLEOTIDE SEQUENCE [LARGE SCALE GENOMIC DNA]</scope>
    <source>
        <strain evidence="3">HL-2020</strain>
        <tissue evidence="3">Leaf</tissue>
    </source>
</reference>
<dbReference type="AlphaFoldDB" id="A0A835M2G8"/>
<evidence type="ECO:0000313" key="4">
    <source>
        <dbReference type="Proteomes" id="UP000631114"/>
    </source>
</evidence>
<keyword evidence="4" id="KW-1185">Reference proteome</keyword>
<dbReference type="SUPFAM" id="SSF54427">
    <property type="entry name" value="NTF2-like"/>
    <property type="match status" value="1"/>
</dbReference>
<feature type="domain" description="SnoaL-like" evidence="2">
    <location>
        <begin position="54"/>
        <end position="92"/>
    </location>
</feature>
<dbReference type="PANTHER" id="PTHR34957">
    <property type="entry name" value="NUCLEAR TRANSPORT FACTOR 2 (NTF2) FAMILY PROTEIN"/>
    <property type="match status" value="1"/>
</dbReference>